<dbReference type="InterPro" id="IPR029058">
    <property type="entry name" value="AB_hydrolase_fold"/>
</dbReference>
<dbReference type="Gene3D" id="3.40.50.1820">
    <property type="entry name" value="alpha/beta hydrolase"/>
    <property type="match status" value="1"/>
</dbReference>
<dbReference type="EMBL" id="BQXS01012550">
    <property type="protein sequence ID" value="GKT24855.1"/>
    <property type="molecule type" value="Genomic_DNA"/>
</dbReference>
<dbReference type="InterPro" id="IPR004142">
    <property type="entry name" value="NDRG"/>
</dbReference>
<sequence length="536" mass="60971">MIHTLLSPVPQEDSPIGWDGDVELDLQKIVTSRGKLSVEVYKSKGFDDSLRSDLRDCHHIICVHGVFLNHRTTWGPLLFHPKLGEILFKHFIVVGINMPYHEPGAREVDTDTYFPDFTQLSTLVIEVANKLKIDKFIGFGCGAGAAVMHRTSSLFSNRVSRILLIDTPVVSEMGAGELMKRFTAWKMGTLPSTEKRVEKILNYLFSAYTLDNNHTLVSSIRRHLKGLPYHNQALYLQAFAKRKAFDPDVACPVLDIRGDSKSASYPMMHGLRNELISFILVDGAGTLPQIEKPDFIAAPVMSFIGFPTEAMRVWDTLKIAEMDRVHIAPGSLGLIWHPMPKVEEPIIFPEPEEVEMKTASSGEKGVEIIEEESEEDMKEKKEKEQEAELEQHEEEKTFMTVQEEEEEESEIVKAEEEEERLIWHPMPKVEEPIIFPEPEEVEMKTASSGEKGVEIIEEESEEDMKEKKEKEQEAELEQHEEEKTFMTVQEEEEESEIVKAEEEEESWEIIEVSPSPAQKGIAKKLSKKQKQEGAGI</sequence>
<feature type="compositionally biased region" description="Basic and acidic residues" evidence="2">
    <location>
        <begin position="377"/>
        <end position="397"/>
    </location>
</feature>
<dbReference type="PANTHER" id="PTHR11034">
    <property type="entry name" value="N-MYC DOWNSTREAM REGULATED"/>
    <property type="match status" value="1"/>
</dbReference>
<accession>A0ABQ5K0X9</accession>
<name>A0ABQ5K0X9_9EUKA</name>
<proteinExistence type="inferred from homology"/>
<evidence type="ECO:0000256" key="2">
    <source>
        <dbReference type="SAM" id="MobiDB-lite"/>
    </source>
</evidence>
<feature type="compositionally biased region" description="Acidic residues" evidence="2">
    <location>
        <begin position="402"/>
        <end position="418"/>
    </location>
</feature>
<evidence type="ECO:0000313" key="3">
    <source>
        <dbReference type="EMBL" id="GKT24855.1"/>
    </source>
</evidence>
<evidence type="ECO:0000256" key="1">
    <source>
        <dbReference type="ARBA" id="ARBA00005598"/>
    </source>
</evidence>
<comment type="similarity">
    <text evidence="1">Belongs to the NDRG family.</text>
</comment>
<evidence type="ECO:0000313" key="4">
    <source>
        <dbReference type="Proteomes" id="UP001057375"/>
    </source>
</evidence>
<reference evidence="3" key="1">
    <citation type="submission" date="2022-03" db="EMBL/GenBank/DDBJ databases">
        <title>Draft genome sequence of Aduncisulcus paluster, a free-living microaerophilic Fornicata.</title>
        <authorList>
            <person name="Yuyama I."/>
            <person name="Kume K."/>
            <person name="Tamura T."/>
            <person name="Inagaki Y."/>
            <person name="Hashimoto T."/>
        </authorList>
    </citation>
    <scope>NUCLEOTIDE SEQUENCE</scope>
    <source>
        <strain evidence="3">NY0171</strain>
    </source>
</reference>
<dbReference type="Proteomes" id="UP001057375">
    <property type="component" value="Unassembled WGS sequence"/>
</dbReference>
<gene>
    <name evidence="3" type="ORF">ADUPG1_012863</name>
</gene>
<feature type="region of interest" description="Disordered" evidence="2">
    <location>
        <begin position="355"/>
        <end position="418"/>
    </location>
</feature>
<dbReference type="Pfam" id="PF03096">
    <property type="entry name" value="Ndr"/>
    <property type="match status" value="1"/>
</dbReference>
<protein>
    <submittedName>
        <fullName evidence="3">NDRG like protein</fullName>
    </submittedName>
</protein>
<dbReference type="SUPFAM" id="SSF53474">
    <property type="entry name" value="alpha/beta-Hydrolases"/>
    <property type="match status" value="1"/>
</dbReference>
<feature type="compositionally biased region" description="Basic and acidic residues" evidence="2">
    <location>
        <begin position="464"/>
        <end position="484"/>
    </location>
</feature>
<keyword evidence="4" id="KW-1185">Reference proteome</keyword>
<feature type="region of interest" description="Disordered" evidence="2">
    <location>
        <begin position="440"/>
        <end position="536"/>
    </location>
</feature>
<organism evidence="3 4">
    <name type="scientific">Aduncisulcus paluster</name>
    <dbReference type="NCBI Taxonomy" id="2918883"/>
    <lineage>
        <taxon>Eukaryota</taxon>
        <taxon>Metamonada</taxon>
        <taxon>Carpediemonas-like organisms</taxon>
        <taxon>Aduncisulcus</taxon>
    </lineage>
</organism>
<feature type="compositionally biased region" description="Acidic residues" evidence="2">
    <location>
        <begin position="489"/>
        <end position="508"/>
    </location>
</feature>
<comment type="caution">
    <text evidence="3">The sequence shown here is derived from an EMBL/GenBank/DDBJ whole genome shotgun (WGS) entry which is preliminary data.</text>
</comment>